<evidence type="ECO:0000313" key="6">
    <source>
        <dbReference type="EMBL" id="PSO03874.1"/>
    </source>
</evidence>
<organism evidence="6 7">
    <name type="scientific">Candidatus Marsarchaeota G2 archaeon ECH_B_SAG-G16</name>
    <dbReference type="NCBI Taxonomy" id="1978167"/>
    <lineage>
        <taxon>Archaea</taxon>
        <taxon>Candidatus Marsarchaeota</taxon>
        <taxon>Candidatus Marsarchaeota group 2</taxon>
    </lineage>
</organism>
<dbReference type="CDD" id="cd01335">
    <property type="entry name" value="Radical_SAM"/>
    <property type="match status" value="1"/>
</dbReference>
<evidence type="ECO:0000259" key="5">
    <source>
        <dbReference type="Pfam" id="PF04055"/>
    </source>
</evidence>
<accession>A0A2R6BZ34</accession>
<dbReference type="SUPFAM" id="SSF102114">
    <property type="entry name" value="Radical SAM enzymes"/>
    <property type="match status" value="1"/>
</dbReference>
<dbReference type="SFLD" id="SFLDS00029">
    <property type="entry name" value="Radical_SAM"/>
    <property type="match status" value="1"/>
</dbReference>
<dbReference type="AlphaFoldDB" id="A0A2R6BZ34"/>
<dbReference type="InterPro" id="IPR058240">
    <property type="entry name" value="rSAM_sf"/>
</dbReference>
<dbReference type="EMBL" id="NEXO01000086">
    <property type="protein sequence ID" value="PSO03874.1"/>
    <property type="molecule type" value="Genomic_DNA"/>
</dbReference>
<dbReference type="InterPro" id="IPR007197">
    <property type="entry name" value="rSAM"/>
</dbReference>
<dbReference type="InterPro" id="IPR040087">
    <property type="entry name" value="MJ0021-like"/>
</dbReference>
<name>A0A2R6BZ34_9ARCH</name>
<dbReference type="PANTHER" id="PTHR43288">
    <property type="entry name" value="BIOTIN SYNTHASE-RELATED PROTEIN, RADICAL SAM SUPERFAMILY"/>
    <property type="match status" value="1"/>
</dbReference>
<protein>
    <recommendedName>
        <fullName evidence="5">Radical SAM core domain-containing protein</fullName>
    </recommendedName>
</protein>
<gene>
    <name evidence="6" type="ORF">B9Q13_06190</name>
</gene>
<reference evidence="6 7" key="1">
    <citation type="submission" date="2017-04" db="EMBL/GenBank/DDBJ databases">
        <title>Novel microbial lineages endemic to geothermal iron-oxide mats fill important gaps in the evolutionary history of Archaea.</title>
        <authorList>
            <person name="Jay Z.J."/>
            <person name="Beam J.P."/>
            <person name="Dlakic M."/>
            <person name="Rusch D.B."/>
            <person name="Kozubal M.A."/>
            <person name="Inskeep W.P."/>
        </authorList>
    </citation>
    <scope>NUCLEOTIDE SEQUENCE [LARGE SCALE GENOMIC DNA]</scope>
    <source>
        <strain evidence="6">ECH_B_SAG-G16</strain>
    </source>
</reference>
<dbReference type="Gene3D" id="3.20.20.70">
    <property type="entry name" value="Aldolase class I"/>
    <property type="match status" value="1"/>
</dbReference>
<dbReference type="GO" id="GO:0046872">
    <property type="term" value="F:metal ion binding"/>
    <property type="evidence" value="ECO:0007669"/>
    <property type="project" value="UniProtKB-KW"/>
</dbReference>
<dbReference type="Proteomes" id="UP000241886">
    <property type="component" value="Unassembled WGS sequence"/>
</dbReference>
<dbReference type="Pfam" id="PF04055">
    <property type="entry name" value="Radical_SAM"/>
    <property type="match status" value="1"/>
</dbReference>
<dbReference type="PANTHER" id="PTHR43288:SF1">
    <property type="entry name" value="GLYCYL-RADICAL ENZYME ACTIVATING ENZYME MJ0021-RELATED"/>
    <property type="match status" value="1"/>
</dbReference>
<evidence type="ECO:0000256" key="2">
    <source>
        <dbReference type="ARBA" id="ARBA00022723"/>
    </source>
</evidence>
<keyword evidence="3" id="KW-0408">Iron</keyword>
<evidence type="ECO:0000256" key="4">
    <source>
        <dbReference type="ARBA" id="ARBA00023014"/>
    </source>
</evidence>
<dbReference type="GO" id="GO:0003824">
    <property type="term" value="F:catalytic activity"/>
    <property type="evidence" value="ECO:0007669"/>
    <property type="project" value="InterPro"/>
</dbReference>
<comment type="caution">
    <text evidence="6">The sequence shown here is derived from an EMBL/GenBank/DDBJ whole genome shotgun (WGS) entry which is preliminary data.</text>
</comment>
<evidence type="ECO:0000256" key="1">
    <source>
        <dbReference type="ARBA" id="ARBA00022691"/>
    </source>
</evidence>
<evidence type="ECO:0000313" key="7">
    <source>
        <dbReference type="Proteomes" id="UP000241886"/>
    </source>
</evidence>
<keyword evidence="4" id="KW-0411">Iron-sulfur</keyword>
<feature type="domain" description="Radical SAM core" evidence="5">
    <location>
        <begin position="31"/>
        <end position="139"/>
    </location>
</feature>
<keyword evidence="1" id="KW-0949">S-adenosyl-L-methionine</keyword>
<proteinExistence type="predicted"/>
<sequence>MMILRNLNISYGALQEGCALCLIGRKMTLFITGLCPNKCYYCPVSSDKMWKDKVYANERLVNSVEDAIEEVRNSGALGTAITGGEPLVVINRVIEYITALKKEFGKKHHIHLYSGFPNLKLENAERLFISGLDEIRFHIIAAKGVEDSIQVASRFPWRVGVEIPALPELDYIEIAKRAKECGAQFMILDEYEINEENYFAAKIKHDQCQNALLAASENKITSILKELQKILPVHYCTVLSKYQIQYRNRLVASFYAKQYKKAELLDDGTAIRRSGNKTIRFLPVFNEPIYEVL</sequence>
<dbReference type="InterPro" id="IPR013785">
    <property type="entry name" value="Aldolase_TIM"/>
</dbReference>
<dbReference type="SFLD" id="SFLDG01108">
    <property type="entry name" value="Uncharacterised_Radical_SAM_Su"/>
    <property type="match status" value="1"/>
</dbReference>
<evidence type="ECO:0000256" key="3">
    <source>
        <dbReference type="ARBA" id="ARBA00023004"/>
    </source>
</evidence>
<keyword evidence="2" id="KW-0479">Metal-binding</keyword>
<dbReference type="GO" id="GO:0051536">
    <property type="term" value="F:iron-sulfur cluster binding"/>
    <property type="evidence" value="ECO:0007669"/>
    <property type="project" value="UniProtKB-KW"/>
</dbReference>